<dbReference type="GO" id="GO:0000166">
    <property type="term" value="F:nucleotide binding"/>
    <property type="evidence" value="ECO:0007669"/>
    <property type="project" value="UniProtKB-KW"/>
</dbReference>
<dbReference type="InterPro" id="IPR004843">
    <property type="entry name" value="Calcineurin-like_PHP"/>
</dbReference>
<keyword evidence="3" id="KW-0378">Hydrolase</keyword>
<dbReference type="AlphaFoldDB" id="A0A9D9ND41"/>
<dbReference type="Gene3D" id="3.60.21.10">
    <property type="match status" value="1"/>
</dbReference>
<evidence type="ECO:0000256" key="1">
    <source>
        <dbReference type="ARBA" id="ARBA00006654"/>
    </source>
</evidence>
<evidence type="ECO:0000313" key="6">
    <source>
        <dbReference type="EMBL" id="MBO8468993.1"/>
    </source>
</evidence>
<dbReference type="Pfam" id="PF00149">
    <property type="entry name" value="Metallophos"/>
    <property type="match status" value="1"/>
</dbReference>
<dbReference type="PRINTS" id="PR01607">
    <property type="entry name" value="APYRASEFAMLY"/>
</dbReference>
<dbReference type="Pfam" id="PF02872">
    <property type="entry name" value="5_nucleotid_C"/>
    <property type="match status" value="1"/>
</dbReference>
<evidence type="ECO:0000256" key="2">
    <source>
        <dbReference type="ARBA" id="ARBA00022729"/>
    </source>
</evidence>
<dbReference type="Proteomes" id="UP000810292">
    <property type="component" value="Unassembled WGS sequence"/>
</dbReference>
<comment type="similarity">
    <text evidence="1 3">Belongs to the 5'-nucleotidase family.</text>
</comment>
<proteinExistence type="inferred from homology"/>
<evidence type="ECO:0000256" key="3">
    <source>
        <dbReference type="RuleBase" id="RU362119"/>
    </source>
</evidence>
<keyword evidence="2" id="KW-0732">Signal</keyword>
<evidence type="ECO:0000259" key="5">
    <source>
        <dbReference type="Pfam" id="PF02872"/>
    </source>
</evidence>
<dbReference type="InterPro" id="IPR008334">
    <property type="entry name" value="5'-Nucleotdase_C"/>
</dbReference>
<reference evidence="6" key="1">
    <citation type="submission" date="2020-10" db="EMBL/GenBank/DDBJ databases">
        <authorList>
            <person name="Gilroy R."/>
        </authorList>
    </citation>
    <scope>NUCLEOTIDE SEQUENCE</scope>
    <source>
        <strain evidence="6">14700</strain>
    </source>
</reference>
<dbReference type="GO" id="GO:0009166">
    <property type="term" value="P:nucleotide catabolic process"/>
    <property type="evidence" value="ECO:0007669"/>
    <property type="project" value="InterPro"/>
</dbReference>
<name>A0A9D9ND41_9SPIO</name>
<dbReference type="InterPro" id="IPR036907">
    <property type="entry name" value="5'-Nucleotdase_C_sf"/>
</dbReference>
<dbReference type="PROSITE" id="PS00785">
    <property type="entry name" value="5_NUCLEOTIDASE_1"/>
    <property type="match status" value="1"/>
</dbReference>
<dbReference type="SUPFAM" id="SSF55816">
    <property type="entry name" value="5'-nucleotidase (syn. UDP-sugar hydrolase), C-terminal domain"/>
    <property type="match status" value="1"/>
</dbReference>
<dbReference type="PANTHER" id="PTHR11575">
    <property type="entry name" value="5'-NUCLEOTIDASE-RELATED"/>
    <property type="match status" value="1"/>
</dbReference>
<sequence length="714" mass="77632">AFIPDEDVIGFFAVENEKYGLGDLGVVYTLEGDGRAVLTYPDTYSRDVVSAELDLLVEDLLAYLAAPAEPEEAAVEPEIVVVEEVVLPEPPVMKNYGIYGYILHTEVGDGEVVLEYPAFIPDEDVIGFFAVENEKYGLGDLGVVYTLEGDGRAVLTYPETYSRDVVSAELDLLVEDLLAYLAAPAEPEEAAVEPEIVVVEEAVPAEPEEIVYPYGIDPIVKAEGDTDGFDLYIVHTNDVHGRIVAGEDGSMGYAKLDTLLKEARTAFPDILLLDAGDTLHGTNLANMFEGQTVIEIMDMLGYDAMVPGNHDFNYGYERLAEAAEWAEDNASFRILGANITDEDGYMLLQPYQIFDYNGFKVCVLGLSTPDTKTKSHPKNTEGIEFLHQAVIDNAQYAIDLAHEYADFVIVLGHMGVVPDGESGITSEYICENLDGIDLFIDGHSHTVMDGGEIVNGAMITSTGQYLNNVGIVEVHVDEDNNAEIENAFLLSAEEVLDPSTGSMLRYYGINEVPDDPEVDAYVAEKNEELDAILSEVVANIPMDLNGERADVRTRKTNLSKLICEAMTAESGADFTIMNGGGIRASLKAGPVTLGDINNVLPFTNTITVCRITPAGIYAALEHGYSLLPEQNGAFSQTDLSVVYSAKAPAGERIKRVYLGDELLDKTDDSTEYLVATNDFMAAGGDGYTMFGKVVTEGSMLNEVFIDYLTEVYPL</sequence>
<dbReference type="GO" id="GO:0046872">
    <property type="term" value="F:metal ion binding"/>
    <property type="evidence" value="ECO:0007669"/>
    <property type="project" value="InterPro"/>
</dbReference>
<keyword evidence="3" id="KW-0547">Nucleotide-binding</keyword>
<dbReference type="InterPro" id="IPR029052">
    <property type="entry name" value="Metallo-depent_PP-like"/>
</dbReference>
<protein>
    <submittedName>
        <fullName evidence="6">5'-nucleotidase C-terminal domain-containing protein</fullName>
    </submittedName>
</protein>
<dbReference type="InterPro" id="IPR006179">
    <property type="entry name" value="5_nucleotidase/apyrase"/>
</dbReference>
<feature type="domain" description="5'-Nucleotidase C-terminal" evidence="5">
    <location>
        <begin position="545"/>
        <end position="691"/>
    </location>
</feature>
<comment type="caution">
    <text evidence="6">The sequence shown here is derived from an EMBL/GenBank/DDBJ whole genome shotgun (WGS) entry which is preliminary data.</text>
</comment>
<reference evidence="6" key="2">
    <citation type="journal article" date="2021" name="PeerJ">
        <title>Extensive microbial diversity within the chicken gut microbiome revealed by metagenomics and culture.</title>
        <authorList>
            <person name="Gilroy R."/>
            <person name="Ravi A."/>
            <person name="Getino M."/>
            <person name="Pursley I."/>
            <person name="Horton D.L."/>
            <person name="Alikhan N.F."/>
            <person name="Baker D."/>
            <person name="Gharbi K."/>
            <person name="Hall N."/>
            <person name="Watson M."/>
            <person name="Adriaenssens E.M."/>
            <person name="Foster-Nyarko E."/>
            <person name="Jarju S."/>
            <person name="Secka A."/>
            <person name="Antonio M."/>
            <person name="Oren A."/>
            <person name="Chaudhuri R.R."/>
            <person name="La Ragione R."/>
            <person name="Hildebrand F."/>
            <person name="Pallen M.J."/>
        </authorList>
    </citation>
    <scope>NUCLEOTIDE SEQUENCE</scope>
    <source>
        <strain evidence="6">14700</strain>
    </source>
</reference>
<dbReference type="EMBL" id="JADIMF010000069">
    <property type="protein sequence ID" value="MBO8468993.1"/>
    <property type="molecule type" value="Genomic_DNA"/>
</dbReference>
<dbReference type="Gene3D" id="3.90.780.10">
    <property type="entry name" value="5'-Nucleotidase, C-terminal domain"/>
    <property type="match status" value="1"/>
</dbReference>
<accession>A0A9D9ND41</accession>
<dbReference type="PANTHER" id="PTHR11575:SF24">
    <property type="entry name" value="5'-NUCLEOTIDASE"/>
    <property type="match status" value="1"/>
</dbReference>
<gene>
    <name evidence="6" type="ORF">IAA72_04320</name>
</gene>
<organism evidence="6 7">
    <name type="scientific">Candidatus Ornithospirochaeta stercoravium</name>
    <dbReference type="NCBI Taxonomy" id="2840897"/>
    <lineage>
        <taxon>Bacteria</taxon>
        <taxon>Pseudomonadati</taxon>
        <taxon>Spirochaetota</taxon>
        <taxon>Spirochaetia</taxon>
        <taxon>Spirochaetales</taxon>
        <taxon>Spirochaetaceae</taxon>
        <taxon>Spirochaetaceae incertae sedis</taxon>
        <taxon>Candidatus Ornithospirochaeta</taxon>
    </lineage>
</organism>
<evidence type="ECO:0000313" key="7">
    <source>
        <dbReference type="Proteomes" id="UP000810292"/>
    </source>
</evidence>
<dbReference type="SUPFAM" id="SSF56300">
    <property type="entry name" value="Metallo-dependent phosphatases"/>
    <property type="match status" value="1"/>
</dbReference>
<feature type="non-terminal residue" evidence="6">
    <location>
        <position position="1"/>
    </location>
</feature>
<dbReference type="InterPro" id="IPR006146">
    <property type="entry name" value="5'-Nucleotdase_CS"/>
</dbReference>
<feature type="domain" description="Calcineurin-like phosphoesterase" evidence="4">
    <location>
        <begin position="233"/>
        <end position="446"/>
    </location>
</feature>
<dbReference type="GO" id="GO:0016788">
    <property type="term" value="F:hydrolase activity, acting on ester bonds"/>
    <property type="evidence" value="ECO:0007669"/>
    <property type="project" value="InterPro"/>
</dbReference>
<evidence type="ECO:0000259" key="4">
    <source>
        <dbReference type="Pfam" id="PF00149"/>
    </source>
</evidence>